<evidence type="ECO:0000256" key="6">
    <source>
        <dbReference type="ARBA" id="ARBA00023143"/>
    </source>
</evidence>
<keyword evidence="5 7" id="KW-0964">Secreted</keyword>
<evidence type="ECO:0000256" key="5">
    <source>
        <dbReference type="ARBA" id="ARBA00022525"/>
    </source>
</evidence>
<evidence type="ECO:0000259" key="9">
    <source>
        <dbReference type="Pfam" id="PF06429"/>
    </source>
</evidence>
<dbReference type="EMBL" id="BOMI01000132">
    <property type="protein sequence ID" value="GID77883.1"/>
    <property type="molecule type" value="Genomic_DNA"/>
</dbReference>
<keyword evidence="6 7" id="KW-0975">Bacterial flagellum</keyword>
<keyword evidence="11" id="KW-0282">Flagellum</keyword>
<dbReference type="SUPFAM" id="SSF64518">
    <property type="entry name" value="Phase 1 flagellin"/>
    <property type="match status" value="1"/>
</dbReference>
<dbReference type="Pfam" id="PF06429">
    <property type="entry name" value="Flg_bbr_C"/>
    <property type="match status" value="1"/>
</dbReference>
<reference evidence="11 12" key="1">
    <citation type="submission" date="2021-01" db="EMBL/GenBank/DDBJ databases">
        <title>Whole genome shotgun sequence of Actinoplanes deccanensis NBRC 13994.</title>
        <authorList>
            <person name="Komaki H."/>
            <person name="Tamura T."/>
        </authorList>
    </citation>
    <scope>NUCLEOTIDE SEQUENCE [LARGE SCALE GENOMIC DNA]</scope>
    <source>
        <strain evidence="11 12">NBRC 13994</strain>
    </source>
</reference>
<comment type="caution">
    <text evidence="11">The sequence shown here is derived from an EMBL/GenBank/DDBJ whole genome shotgun (WGS) entry which is preliminary data.</text>
</comment>
<evidence type="ECO:0000256" key="4">
    <source>
        <dbReference type="ARBA" id="ARBA00016244"/>
    </source>
</evidence>
<evidence type="ECO:0000259" key="8">
    <source>
        <dbReference type="Pfam" id="PF00460"/>
    </source>
</evidence>
<dbReference type="Pfam" id="PF22638">
    <property type="entry name" value="FlgK_D1"/>
    <property type="match status" value="1"/>
</dbReference>
<comment type="similarity">
    <text evidence="3 7">Belongs to the flagella basal body rod proteins family.</text>
</comment>
<dbReference type="NCBIfam" id="TIGR02492">
    <property type="entry name" value="flgK_ends"/>
    <property type="match status" value="1"/>
</dbReference>
<dbReference type="InterPro" id="IPR053927">
    <property type="entry name" value="FlgK_helical"/>
</dbReference>
<evidence type="ECO:0000256" key="3">
    <source>
        <dbReference type="ARBA" id="ARBA00009677"/>
    </source>
</evidence>
<feature type="domain" description="Flagellar basal-body/hook protein C-terminal" evidence="9">
    <location>
        <begin position="429"/>
        <end position="467"/>
    </location>
</feature>
<dbReference type="RefSeq" id="WP_203772283.1">
    <property type="nucleotide sequence ID" value="NZ_BAAABO010000022.1"/>
</dbReference>
<feature type="domain" description="Flagellar hook-associated protein FlgK helical" evidence="10">
    <location>
        <begin position="101"/>
        <end position="332"/>
    </location>
</feature>
<gene>
    <name evidence="7" type="primary">flgK</name>
    <name evidence="11" type="ORF">Ade02nite_65240</name>
</gene>
<dbReference type="InterPro" id="IPR002371">
    <property type="entry name" value="FlgK"/>
</dbReference>
<dbReference type="InterPro" id="IPR001444">
    <property type="entry name" value="Flag_bb_rod_N"/>
</dbReference>
<proteinExistence type="inferred from homology"/>
<evidence type="ECO:0000313" key="12">
    <source>
        <dbReference type="Proteomes" id="UP000609879"/>
    </source>
</evidence>
<organism evidence="11 12">
    <name type="scientific">Paractinoplanes deccanensis</name>
    <dbReference type="NCBI Taxonomy" id="113561"/>
    <lineage>
        <taxon>Bacteria</taxon>
        <taxon>Bacillati</taxon>
        <taxon>Actinomycetota</taxon>
        <taxon>Actinomycetes</taxon>
        <taxon>Micromonosporales</taxon>
        <taxon>Micromonosporaceae</taxon>
        <taxon>Paractinoplanes</taxon>
    </lineage>
</organism>
<protein>
    <recommendedName>
        <fullName evidence="4 7">Flagellar hook-associated protein 1</fullName>
        <shortName evidence="7">HAP1</shortName>
    </recommendedName>
</protein>
<sequence length="474" mass="50745">MASSFGGLNTALTSLYAQRRGLDITGQNIANANTEGYTRQKVRMQSQTGSLNPGVYATTTQVGSGVTVSSVERGRNEYLEERGRTEHANSSYLATQKASYEQIESVMAEPSDTALQARLHDMWDAWNDVSNNWQDPSTRSALIERSQTVAVTLNDTHESLASQFSANRTQAEAFVSQVNNLAGRIADMNQQIVVANASGLEANELLDQRDVAVMQLSELTGATTQSKTNGSVNVYLGTAPLVSDFVTREVELTGPPTLAAWTEDTPIALKWTDTDMPVTTGGQMGAMLDTMNTIIPGISSQLDEVARTLANKVNSAVTAGYDFNGDEGTPFFEGDENGVITAGSISVAITEADKVPFSVESRKNPDPLLAAVDQGIADQLSETGVSSDGPDALYQTMIGQLGVASQASARRSDIQDAVTDQVDTARQAESGVNLDEEMTNLLTFQRGYEAASRVLTTIDSMLDQLINRTGLVGR</sequence>
<feature type="domain" description="Flagellar basal body rod protein N-terminal" evidence="8">
    <location>
        <begin position="8"/>
        <end position="38"/>
    </location>
</feature>
<name>A0ABQ3YD20_9ACTN</name>
<dbReference type="PANTHER" id="PTHR30033:SF1">
    <property type="entry name" value="FLAGELLAR HOOK-ASSOCIATED PROTEIN 1"/>
    <property type="match status" value="1"/>
</dbReference>
<evidence type="ECO:0000256" key="7">
    <source>
        <dbReference type="RuleBase" id="RU362065"/>
    </source>
</evidence>
<evidence type="ECO:0000313" key="11">
    <source>
        <dbReference type="EMBL" id="GID77883.1"/>
    </source>
</evidence>
<evidence type="ECO:0000259" key="10">
    <source>
        <dbReference type="Pfam" id="PF22638"/>
    </source>
</evidence>
<keyword evidence="11" id="KW-0966">Cell projection</keyword>
<dbReference type="PANTHER" id="PTHR30033">
    <property type="entry name" value="FLAGELLAR HOOK-ASSOCIATED PROTEIN 1"/>
    <property type="match status" value="1"/>
</dbReference>
<keyword evidence="12" id="KW-1185">Reference proteome</keyword>
<dbReference type="Pfam" id="PF00460">
    <property type="entry name" value="Flg_bb_rod"/>
    <property type="match status" value="1"/>
</dbReference>
<keyword evidence="11" id="KW-0969">Cilium</keyword>
<evidence type="ECO:0000256" key="1">
    <source>
        <dbReference type="ARBA" id="ARBA00004365"/>
    </source>
</evidence>
<comment type="subcellular location">
    <subcellularLocation>
        <location evidence="1 7">Bacterial flagellum</location>
    </subcellularLocation>
    <subcellularLocation>
        <location evidence="2 7">Secreted</location>
    </subcellularLocation>
</comment>
<dbReference type="Proteomes" id="UP000609879">
    <property type="component" value="Unassembled WGS sequence"/>
</dbReference>
<dbReference type="PRINTS" id="PR01005">
    <property type="entry name" value="FLGHOOKAP1"/>
</dbReference>
<accession>A0ABQ3YD20</accession>
<dbReference type="InterPro" id="IPR010930">
    <property type="entry name" value="Flg_bb/hook_C_dom"/>
</dbReference>
<evidence type="ECO:0000256" key="2">
    <source>
        <dbReference type="ARBA" id="ARBA00004613"/>
    </source>
</evidence>